<evidence type="ECO:0000256" key="1">
    <source>
        <dbReference type="ARBA" id="ARBA00022729"/>
    </source>
</evidence>
<reference evidence="7 8" key="1">
    <citation type="submission" date="2024-02" db="EMBL/GenBank/DDBJ databases">
        <title>Marinospirillum sp. MEB 164 isolated from Lonar lake sediment.</title>
        <authorList>
            <person name="Joshi A."/>
            <person name="Thite S."/>
        </authorList>
    </citation>
    <scope>NUCLEOTIDE SEQUENCE [LARGE SCALE GENOMIC DNA]</scope>
    <source>
        <strain evidence="7 8">MEB164</strain>
    </source>
</reference>
<comment type="function">
    <text evidence="4">Part of the outer membrane protein assembly complex, which is involved in assembly and insertion of beta-barrel proteins into the outer membrane.</text>
</comment>
<dbReference type="Gene3D" id="2.130.10.10">
    <property type="entry name" value="YVTN repeat-like/Quinoprotein amine dehydrogenase"/>
    <property type="match status" value="1"/>
</dbReference>
<dbReference type="Pfam" id="PF13360">
    <property type="entry name" value="PQQ_2"/>
    <property type="match status" value="1"/>
</dbReference>
<gene>
    <name evidence="4 7" type="primary">bamB</name>
    <name evidence="7" type="ORF">V6U78_06385</name>
</gene>
<protein>
    <recommendedName>
        <fullName evidence="4">Outer membrane protein assembly factor BamB</fullName>
    </recommendedName>
</protein>
<dbReference type="EMBL" id="JBANFI010000003">
    <property type="protein sequence ID" value="MFK7160661.1"/>
    <property type="molecule type" value="Genomic_DNA"/>
</dbReference>
<comment type="subunit">
    <text evidence="4">Part of the Bam complex.</text>
</comment>
<comment type="caution">
    <text evidence="7">The sequence shown here is derived from an EMBL/GenBank/DDBJ whole genome shotgun (WGS) entry which is preliminary data.</text>
</comment>
<comment type="subcellular location">
    <subcellularLocation>
        <location evidence="4">Cell outer membrane</location>
        <topology evidence="4">Lipid-anchor</topology>
    </subcellularLocation>
</comment>
<dbReference type="InterPro" id="IPR002372">
    <property type="entry name" value="PQQ_rpt_dom"/>
</dbReference>
<accession>A0ABW8PXV9</accession>
<name>A0ABW8PXV9_9GAMM</name>
<dbReference type="Proteomes" id="UP001621714">
    <property type="component" value="Unassembled WGS sequence"/>
</dbReference>
<feature type="signal peptide" evidence="5">
    <location>
        <begin position="1"/>
        <end position="20"/>
    </location>
</feature>
<dbReference type="HAMAP" id="MF_00923">
    <property type="entry name" value="OM_assembly_BamB"/>
    <property type="match status" value="1"/>
</dbReference>
<dbReference type="SMART" id="SM00564">
    <property type="entry name" value="PQQ"/>
    <property type="match status" value="7"/>
</dbReference>
<evidence type="ECO:0000256" key="2">
    <source>
        <dbReference type="ARBA" id="ARBA00023136"/>
    </source>
</evidence>
<evidence type="ECO:0000313" key="8">
    <source>
        <dbReference type="Proteomes" id="UP001621714"/>
    </source>
</evidence>
<keyword evidence="8" id="KW-1185">Reference proteome</keyword>
<dbReference type="NCBIfam" id="TIGR03300">
    <property type="entry name" value="assembly_YfgL"/>
    <property type="match status" value="1"/>
</dbReference>
<dbReference type="PROSITE" id="PS51257">
    <property type="entry name" value="PROKAR_LIPOPROTEIN"/>
    <property type="match status" value="1"/>
</dbReference>
<evidence type="ECO:0000313" key="7">
    <source>
        <dbReference type="EMBL" id="MFK7160661.1"/>
    </source>
</evidence>
<organism evidence="7 8">
    <name type="scientific">Marinospirillum alkalitolerans</name>
    <dbReference type="NCBI Taxonomy" id="3123374"/>
    <lineage>
        <taxon>Bacteria</taxon>
        <taxon>Pseudomonadati</taxon>
        <taxon>Pseudomonadota</taxon>
        <taxon>Gammaproteobacteria</taxon>
        <taxon>Oceanospirillales</taxon>
        <taxon>Oceanospirillaceae</taxon>
        <taxon>Marinospirillum</taxon>
    </lineage>
</organism>
<feature type="chain" id="PRO_5045892055" description="Outer membrane protein assembly factor BamB" evidence="5">
    <location>
        <begin position="21"/>
        <end position="385"/>
    </location>
</feature>
<comment type="similarity">
    <text evidence="4">Belongs to the BamB family.</text>
</comment>
<dbReference type="SUPFAM" id="SSF50998">
    <property type="entry name" value="Quinoprotein alcohol dehydrogenase-like"/>
    <property type="match status" value="1"/>
</dbReference>
<dbReference type="PANTHER" id="PTHR34512">
    <property type="entry name" value="CELL SURFACE PROTEIN"/>
    <property type="match status" value="1"/>
</dbReference>
<keyword evidence="3 4" id="KW-0998">Cell outer membrane</keyword>
<feature type="domain" description="Pyrrolo-quinoline quinone repeat" evidence="6">
    <location>
        <begin position="78"/>
        <end position="308"/>
    </location>
</feature>
<keyword evidence="4" id="KW-0564">Palmitate</keyword>
<keyword evidence="2 4" id="KW-0472">Membrane</keyword>
<proteinExistence type="inferred from homology"/>
<dbReference type="InterPro" id="IPR018391">
    <property type="entry name" value="PQQ_b-propeller_rpt"/>
</dbReference>
<evidence type="ECO:0000259" key="6">
    <source>
        <dbReference type="Pfam" id="PF13360"/>
    </source>
</evidence>
<evidence type="ECO:0000256" key="3">
    <source>
        <dbReference type="ARBA" id="ARBA00023237"/>
    </source>
</evidence>
<keyword evidence="4" id="KW-0449">Lipoprotein</keyword>
<dbReference type="PANTHER" id="PTHR34512:SF30">
    <property type="entry name" value="OUTER MEMBRANE PROTEIN ASSEMBLY FACTOR BAMB"/>
    <property type="match status" value="1"/>
</dbReference>
<dbReference type="InterPro" id="IPR011047">
    <property type="entry name" value="Quinoprotein_ADH-like_sf"/>
</dbReference>
<evidence type="ECO:0000256" key="5">
    <source>
        <dbReference type="SAM" id="SignalP"/>
    </source>
</evidence>
<keyword evidence="1 4" id="KW-0732">Signal</keyword>
<sequence>MASRFQKACAGLFLSASLLAGCSGLPEPQYPPAPLPEFERSAQLERVWRDHSGAGEGWRGYRLTPILQDELLISVDAQGWVQTFDRERRRLLWSYELPSGASASPVLAEGRLYITTQNADLFALDPQTGAHLWQVRLPSEALSPVAVQGDLLAVLSGDGRVSAFHAETGRALWTYDSLMPSLTLRGSASPLITPIQVYVGLANGKLVSLDRRTGQLRWEAQVAQPQGRTDIERLVDLDGTPVLHQNVLYVTSFQGQTQALDAFTGRPRWSRDLSSYHAPLRIDRQLIVVDEASRVYALDLATGRTLWMQEDLFGRQLTAPVALGSTLVVADYQGFIHLIDAASGRIIGRQSFDLDGIQSTPRIDQDYLLVHSHRGRLGLFRLKKD</sequence>
<evidence type="ECO:0000256" key="4">
    <source>
        <dbReference type="HAMAP-Rule" id="MF_00923"/>
    </source>
</evidence>
<dbReference type="InterPro" id="IPR015943">
    <property type="entry name" value="WD40/YVTN_repeat-like_dom_sf"/>
</dbReference>
<dbReference type="RefSeq" id="WP_405338584.1">
    <property type="nucleotide sequence ID" value="NZ_JBANFI010000003.1"/>
</dbReference>
<dbReference type="InterPro" id="IPR017687">
    <property type="entry name" value="BamB"/>
</dbReference>